<dbReference type="GO" id="GO:0005886">
    <property type="term" value="C:plasma membrane"/>
    <property type="evidence" value="ECO:0007669"/>
    <property type="project" value="UniProtKB-SubCell"/>
</dbReference>
<dbReference type="AlphaFoldDB" id="A0A0U2Z7S4"/>
<dbReference type="PIRSF" id="PIRSF019239">
    <property type="entry name" value="MrpE"/>
    <property type="match status" value="1"/>
</dbReference>
<dbReference type="RefSeq" id="WP_062480742.1">
    <property type="nucleotide sequence ID" value="NZ_CP013650.1"/>
</dbReference>
<proteinExistence type="inferred from homology"/>
<reference evidence="8 9" key="1">
    <citation type="submission" date="2015-12" db="EMBL/GenBank/DDBJ databases">
        <title>Complete genome of Lacimicrobium alkaliphilum KCTC 32984.</title>
        <authorList>
            <person name="Kim S.-G."/>
            <person name="Lee Y.-J."/>
        </authorList>
    </citation>
    <scope>NUCLEOTIDE SEQUENCE [LARGE SCALE GENOMIC DNA]</scope>
    <source>
        <strain evidence="8 9">YelD216</strain>
    </source>
</reference>
<dbReference type="NCBIfam" id="NF006518">
    <property type="entry name" value="PRK08965.1-2"/>
    <property type="match status" value="1"/>
</dbReference>
<dbReference type="KEGG" id="lal:AT746_12335"/>
<dbReference type="InterPro" id="IPR002758">
    <property type="entry name" value="Cation_antiport_E"/>
</dbReference>
<protein>
    <submittedName>
        <fullName evidence="8">Cation:proton antiporter</fullName>
    </submittedName>
</protein>
<dbReference type="Pfam" id="PF01899">
    <property type="entry name" value="MNHE"/>
    <property type="match status" value="1"/>
</dbReference>
<name>A0A0U2Z7S4_9ALTE</name>
<comment type="subcellular location">
    <subcellularLocation>
        <location evidence="1">Cell membrane</location>
        <topology evidence="1">Multi-pass membrane protein</topology>
    </subcellularLocation>
</comment>
<dbReference type="EMBL" id="CP013650">
    <property type="protein sequence ID" value="ALS98979.1"/>
    <property type="molecule type" value="Genomic_DNA"/>
</dbReference>
<keyword evidence="6 7" id="KW-0472">Membrane</keyword>
<evidence type="ECO:0000313" key="9">
    <source>
        <dbReference type="Proteomes" id="UP000068447"/>
    </source>
</evidence>
<dbReference type="OrthoDB" id="9807187at2"/>
<evidence type="ECO:0000256" key="6">
    <source>
        <dbReference type="ARBA" id="ARBA00023136"/>
    </source>
</evidence>
<gene>
    <name evidence="8" type="ORF">AT746_12335</name>
</gene>
<keyword evidence="4 7" id="KW-0812">Transmembrane</keyword>
<keyword evidence="3" id="KW-1003">Cell membrane</keyword>
<sequence length="166" mass="18414">MSMNSRWLPMPIHSLLLLVVWLMLNGSLSPGHLILGSILAICIPLICAPLQVPQPKIARPYRAIRYILMVLGDIVVANIQVALLVVGPMRRINPGFVAVPLDLQDTLPITVLASTVTMTPGTVSCEVTEDRKWLYVHVLDMPGDEQEVVKHIKQRYEAAIKEIFAC</sequence>
<evidence type="ECO:0000256" key="2">
    <source>
        <dbReference type="ARBA" id="ARBA00006228"/>
    </source>
</evidence>
<evidence type="ECO:0000256" key="3">
    <source>
        <dbReference type="ARBA" id="ARBA00022475"/>
    </source>
</evidence>
<feature type="transmembrane region" description="Helical" evidence="7">
    <location>
        <begin position="66"/>
        <end position="86"/>
    </location>
</feature>
<keyword evidence="5 7" id="KW-1133">Transmembrane helix</keyword>
<organism evidence="8 9">
    <name type="scientific">Lacimicrobium alkaliphilum</name>
    <dbReference type="NCBI Taxonomy" id="1526571"/>
    <lineage>
        <taxon>Bacteria</taxon>
        <taxon>Pseudomonadati</taxon>
        <taxon>Pseudomonadota</taxon>
        <taxon>Gammaproteobacteria</taxon>
        <taxon>Alteromonadales</taxon>
        <taxon>Alteromonadaceae</taxon>
        <taxon>Lacimicrobium</taxon>
    </lineage>
</organism>
<evidence type="ECO:0000256" key="1">
    <source>
        <dbReference type="ARBA" id="ARBA00004651"/>
    </source>
</evidence>
<evidence type="ECO:0000256" key="7">
    <source>
        <dbReference type="SAM" id="Phobius"/>
    </source>
</evidence>
<comment type="similarity">
    <text evidence="2">Belongs to the CPA3 antiporters (TC 2.A.63) subunit E family.</text>
</comment>
<evidence type="ECO:0000256" key="5">
    <source>
        <dbReference type="ARBA" id="ARBA00022989"/>
    </source>
</evidence>
<keyword evidence="9" id="KW-1185">Reference proteome</keyword>
<dbReference type="STRING" id="1526571.AT746_12335"/>
<evidence type="ECO:0000256" key="4">
    <source>
        <dbReference type="ARBA" id="ARBA00022692"/>
    </source>
</evidence>
<dbReference type="PANTHER" id="PTHR34584:SF1">
    <property type="entry name" value="NA(+)_H(+) ANTIPORTER SUBUNIT E1"/>
    <property type="match status" value="1"/>
</dbReference>
<accession>A0A0U2Z7S4</accession>
<evidence type="ECO:0000313" key="8">
    <source>
        <dbReference type="EMBL" id="ALS98979.1"/>
    </source>
</evidence>
<dbReference type="PANTHER" id="PTHR34584">
    <property type="entry name" value="NA(+)/H(+) ANTIPORTER SUBUNIT E1"/>
    <property type="match status" value="1"/>
</dbReference>
<dbReference type="GO" id="GO:0008324">
    <property type="term" value="F:monoatomic cation transmembrane transporter activity"/>
    <property type="evidence" value="ECO:0007669"/>
    <property type="project" value="InterPro"/>
</dbReference>
<dbReference type="Proteomes" id="UP000068447">
    <property type="component" value="Chromosome"/>
</dbReference>